<dbReference type="SMART" id="SM00325">
    <property type="entry name" value="RhoGEF"/>
    <property type="match status" value="1"/>
</dbReference>
<dbReference type="InterPro" id="IPR011993">
    <property type="entry name" value="PH-like_dom_sf"/>
</dbReference>
<dbReference type="AlphaFoldDB" id="A0AAV5A387"/>
<evidence type="ECO:0000313" key="4">
    <source>
        <dbReference type="Proteomes" id="UP001050691"/>
    </source>
</evidence>
<dbReference type="GO" id="GO:0005737">
    <property type="term" value="C:cytoplasm"/>
    <property type="evidence" value="ECO:0007669"/>
    <property type="project" value="TreeGrafter"/>
</dbReference>
<gene>
    <name evidence="3" type="ORF">Clacol_001292</name>
</gene>
<evidence type="ECO:0000313" key="3">
    <source>
        <dbReference type="EMBL" id="GJJ07093.1"/>
    </source>
</evidence>
<feature type="region of interest" description="Disordered" evidence="1">
    <location>
        <begin position="757"/>
        <end position="787"/>
    </location>
</feature>
<dbReference type="PANTHER" id="PTHR45818">
    <property type="entry name" value="PROTEIN VAV"/>
    <property type="match status" value="1"/>
</dbReference>
<protein>
    <recommendedName>
        <fullName evidence="2">DH domain-containing protein</fullName>
    </recommendedName>
</protein>
<feature type="domain" description="DH" evidence="2">
    <location>
        <begin position="191"/>
        <end position="465"/>
    </location>
</feature>
<feature type="region of interest" description="Disordered" evidence="1">
    <location>
        <begin position="859"/>
        <end position="919"/>
    </location>
</feature>
<proteinExistence type="predicted"/>
<feature type="compositionally biased region" description="Polar residues" evidence="1">
    <location>
        <begin position="158"/>
        <end position="184"/>
    </location>
</feature>
<keyword evidence="4" id="KW-1185">Reference proteome</keyword>
<dbReference type="SUPFAM" id="SSF50729">
    <property type="entry name" value="PH domain-like"/>
    <property type="match status" value="1"/>
</dbReference>
<dbReference type="PANTHER" id="PTHR45818:SF3">
    <property type="entry name" value="PROTEIN VAV"/>
    <property type="match status" value="1"/>
</dbReference>
<name>A0AAV5A387_9AGAM</name>
<dbReference type="Proteomes" id="UP001050691">
    <property type="component" value="Unassembled WGS sequence"/>
</dbReference>
<dbReference type="Pfam" id="PF00621">
    <property type="entry name" value="RhoGEF"/>
    <property type="match status" value="2"/>
</dbReference>
<evidence type="ECO:0000256" key="1">
    <source>
        <dbReference type="SAM" id="MobiDB-lite"/>
    </source>
</evidence>
<sequence length="929" mass="103074">MQVATSPSMRLPCSVSESSSFDILHLPASSSGIRSFNTTSFQSTSIRSPRLSRNITTVTSPCVDVIHLTDSPVLSTFSTSPSASAASPSSPSLRQFEEEFKVSDVLRVAAKNLEFKKRRAVFTVVPDDDGPSRYDSSEVIGSESGAAIAQEFIRTSREGQTSKVNNSRSSQASEPGVLSTDQPDSSLQDLKQWHALTEIVSTEFSYVYDLRKLVNVYFPALSALPLESSTSIAIQQLEENVTELLNFHEPFLKALQSAKKHGSSVESLDDAIERIARLFISRASHFDLYKQFCSSQPEVHTLLGTERSRLKAEWRIFEQQCAAEGSSRHRSPERTVDLGSTDGNSGCEMVPLTASSAESSGASSLKWRIPSSSTFAFLKVSTSSRTISDMGRSGIQRSFSVDSISMPGRRLRFHDFLITPVQRICRYPILLEGLRQSKAYSEHIDTALVQAVQSMHAVTTRVNEARRVWEETNKTTMILNRIESHSIISHEFLRSLGNCLLAGPLDIAHHHHVHNPIDPPVRVQYMAAFLFSGGYLFFAKVSKNRTYRMKHWFKVSSFEIFDISEEDALVPHAFRLSRQDYHFEIAAACTSEKELWLQTIKNVVQTGGTCLSEPLSSLDIMEEFSSAVSTTHLQDDPQPAQLSPSKETFSLMRDDQQRIHAVTRPSVRVRTMAPGATKLFSVSDGSPLLLKRSTLGDRELVDREMKDVQTSSITDCRLQAQTRNETMFPPPKFAQPVQVMAMATTNKLVRRGSWLLNRSRNQCPSDTQEENTPVSPSRRANRVGPSVAPSLSALYSEPECIDTVEKPPSSNGHEQTFAGSDLTHDGMDEGIISGSSKKSMRRKNSLAAGLKELVRRTTLKRNCEDKASSRRRVSSAPPSPPLTQSGHQEKNCPTKSDNTVANESFETTNSNSTSPLRARSSLKRMIFRA</sequence>
<feature type="compositionally biased region" description="Polar residues" evidence="1">
    <location>
        <begin position="808"/>
        <end position="818"/>
    </location>
</feature>
<feature type="compositionally biased region" description="Low complexity" evidence="1">
    <location>
        <begin position="902"/>
        <end position="914"/>
    </location>
</feature>
<dbReference type="Gene3D" id="2.30.29.30">
    <property type="entry name" value="Pleckstrin-homology domain (PH domain)/Phosphotyrosine-binding domain (PTB)"/>
    <property type="match status" value="1"/>
</dbReference>
<dbReference type="EMBL" id="BPWL01000002">
    <property type="protein sequence ID" value="GJJ07093.1"/>
    <property type="molecule type" value="Genomic_DNA"/>
</dbReference>
<feature type="region of interest" description="Disordered" evidence="1">
    <location>
        <begin position="157"/>
        <end position="184"/>
    </location>
</feature>
<comment type="caution">
    <text evidence="3">The sequence shown here is derived from an EMBL/GenBank/DDBJ whole genome shotgun (WGS) entry which is preliminary data.</text>
</comment>
<feature type="compositionally biased region" description="Polar residues" evidence="1">
    <location>
        <begin position="757"/>
        <end position="775"/>
    </location>
</feature>
<dbReference type="InterPro" id="IPR035899">
    <property type="entry name" value="DBL_dom_sf"/>
</dbReference>
<reference evidence="3" key="1">
    <citation type="submission" date="2021-10" db="EMBL/GenBank/DDBJ databases">
        <title>De novo Genome Assembly of Clathrus columnatus (Basidiomycota, Fungi) Using Illumina and Nanopore Sequence Data.</title>
        <authorList>
            <person name="Ogiso-Tanaka E."/>
            <person name="Itagaki H."/>
            <person name="Hosoya T."/>
            <person name="Hosaka K."/>
        </authorList>
    </citation>
    <scope>NUCLEOTIDE SEQUENCE</scope>
    <source>
        <strain evidence="3">MO-923</strain>
    </source>
</reference>
<dbReference type="GO" id="GO:0005085">
    <property type="term" value="F:guanyl-nucleotide exchange factor activity"/>
    <property type="evidence" value="ECO:0007669"/>
    <property type="project" value="InterPro"/>
</dbReference>
<organism evidence="3 4">
    <name type="scientific">Clathrus columnatus</name>
    <dbReference type="NCBI Taxonomy" id="1419009"/>
    <lineage>
        <taxon>Eukaryota</taxon>
        <taxon>Fungi</taxon>
        <taxon>Dikarya</taxon>
        <taxon>Basidiomycota</taxon>
        <taxon>Agaricomycotina</taxon>
        <taxon>Agaricomycetes</taxon>
        <taxon>Phallomycetidae</taxon>
        <taxon>Phallales</taxon>
        <taxon>Clathraceae</taxon>
        <taxon>Clathrus</taxon>
    </lineage>
</organism>
<dbReference type="PROSITE" id="PS50010">
    <property type="entry name" value="DH_2"/>
    <property type="match status" value="1"/>
</dbReference>
<evidence type="ECO:0000259" key="2">
    <source>
        <dbReference type="PROSITE" id="PS50010"/>
    </source>
</evidence>
<feature type="region of interest" description="Disordered" evidence="1">
    <location>
        <begin position="802"/>
        <end position="844"/>
    </location>
</feature>
<dbReference type="SUPFAM" id="SSF48065">
    <property type="entry name" value="DBL homology domain (DH-domain)"/>
    <property type="match status" value="1"/>
</dbReference>
<dbReference type="InterPro" id="IPR000219">
    <property type="entry name" value="DH_dom"/>
</dbReference>
<dbReference type="Gene3D" id="1.20.900.10">
    <property type="entry name" value="Dbl homology (DH) domain"/>
    <property type="match status" value="2"/>
</dbReference>
<accession>A0AAV5A387</accession>